<dbReference type="PANTHER" id="PTHR13251:SF3">
    <property type="entry name" value="TRAFFICKING PROTEIN PARTICLE COMPLEX SUBUNIT 10"/>
    <property type="match status" value="1"/>
</dbReference>
<evidence type="ECO:0000259" key="4">
    <source>
        <dbReference type="Pfam" id="PF12584"/>
    </source>
</evidence>
<evidence type="ECO:0000256" key="3">
    <source>
        <dbReference type="ARBA" id="ARBA00023034"/>
    </source>
</evidence>
<dbReference type="PANTHER" id="PTHR13251">
    <property type="entry name" value="EPILEPSY HOLOPROSENCEPHALY CANDIDATE 1/TMEM1"/>
    <property type="match status" value="1"/>
</dbReference>
<dbReference type="Pfam" id="PF23036">
    <property type="entry name" value="TRAPPC10_1st"/>
    <property type="match status" value="1"/>
</dbReference>
<dbReference type="GO" id="GO:0034498">
    <property type="term" value="P:early endosome to Golgi transport"/>
    <property type="evidence" value="ECO:0007669"/>
    <property type="project" value="TreeGrafter"/>
</dbReference>
<name>A0AAN8PIL0_POLSC</name>
<accession>A0AAN8PIL0</accession>
<evidence type="ECO:0008006" key="9">
    <source>
        <dbReference type="Google" id="ProtNLM"/>
    </source>
</evidence>
<keyword evidence="2" id="KW-0813">Transport</keyword>
<evidence type="ECO:0000256" key="2">
    <source>
        <dbReference type="ARBA" id="ARBA00022448"/>
    </source>
</evidence>
<gene>
    <name evidence="7" type="ORF">RUM43_013745</name>
</gene>
<dbReference type="InterPro" id="IPR056913">
    <property type="entry name" value="TRAPPC10/Trs130_N"/>
</dbReference>
<comment type="caution">
    <text evidence="7">The sequence shown here is derived from an EMBL/GenBank/DDBJ whole genome shotgun (WGS) entry which is preliminary data.</text>
</comment>
<proteinExistence type="predicted"/>
<evidence type="ECO:0000313" key="8">
    <source>
        <dbReference type="Proteomes" id="UP001372834"/>
    </source>
</evidence>
<dbReference type="InterPro" id="IPR045126">
    <property type="entry name" value="TRAPPC10/Trs130"/>
</dbReference>
<evidence type="ECO:0000259" key="5">
    <source>
        <dbReference type="Pfam" id="PF23036"/>
    </source>
</evidence>
<dbReference type="AlphaFoldDB" id="A0AAN8PIL0"/>
<dbReference type="GO" id="GO:0006891">
    <property type="term" value="P:intra-Golgi vesicle-mediated transport"/>
    <property type="evidence" value="ECO:0007669"/>
    <property type="project" value="TreeGrafter"/>
</dbReference>
<evidence type="ECO:0000256" key="1">
    <source>
        <dbReference type="ARBA" id="ARBA00004555"/>
    </source>
</evidence>
<comment type="subcellular location">
    <subcellularLocation>
        <location evidence="1">Golgi apparatus</location>
    </subcellularLocation>
</comment>
<dbReference type="InterPro" id="IPR022233">
    <property type="entry name" value="TRAPPC10/Trs130_C"/>
</dbReference>
<feature type="domain" description="TRAPPC10/Trs130 N-terminal" evidence="5">
    <location>
        <begin position="3"/>
        <end position="310"/>
    </location>
</feature>
<protein>
    <recommendedName>
        <fullName evidence="9">Trafficking protein particle complex subunit 10</fullName>
    </recommendedName>
</protein>
<dbReference type="GO" id="GO:0005829">
    <property type="term" value="C:cytosol"/>
    <property type="evidence" value="ECO:0007669"/>
    <property type="project" value="GOC"/>
</dbReference>
<sequence>MDSKPIVTYAGDLNLFHGLEAALIEALPKETAEWQRPYGRITKSVHIEAKFIPFSAESVPKQEDFKLINKPLLHTYWIECNDIETYKANVKEELEQWHKSLSGADWMIILVEVYDIRKSNKLLPRTTVLDKIRQEFALKQGDRVISLIHPIKSESKSAESWRGLVNRIRVLLLQSYSKTLSRFEETVRKNRECRPLPTWSFCNYFLMQEEMALVLEMLGLYEEALVQYDELDALFTQFILNSTKGENPKWLNSFRVPLQQWAGPNLKQKVTQAQRDLIKCSKLDLLQFRSYLFGRQCALLLLEKKPWEMAQRALSFLHNCVNELHILEVTAPEGAIACWIFLVCLEVLYTCENYNGTAHIEAYSLYTAGLWSYARDKLKELGELCGLTPCMKPTSEQLHTVVGLSSGMGDSCSSDPQRTPVDRLKEALSSKDAYNNYFLELSELSISTFKHIGRMRSARLVGADLAKFYLALGQPDKAITFLTGALGGYLDDHWSSLAADTQLQIVECCSSSPIDVKYITSCAAVASSDLDHNTKLKYFNKFIDSLNNIEQDKNLVSNLDDIGDALSVKVQEVNRLKEGESEICGVLEFRSRLPEALTCKRVSISLEKELTENNDKMSSRKKGSTSSKNIFRKLPLMELLNYKQDRNLNAANIVYDEPQKVLRRVDSHGRGRKLSVPLRNDFTICFTSENISLNPGINEIPLIWKTNEVGKYRLGQISALLDGLELLGPVPSPIPHFFVTREKSSVQVKQRENELLAGLEQVIDLIVSSGSYAIEKGTTLVIKCSDGLEVISDLTDDCPVSSTAEISLPHIKPFDLVTLPLRVLAKLPPQREKDPTAINHKMILSCQWCKEEMIADLKFQAPLKSVMRLHTALYRKFLQVTVTGLSSCRLMITSAQLIATNTDLPVIKSLKASMGQPQVIENGLNLSLLWELDISNFQNLNDVIKLDFSMDYSPVDSDTQDMNIRKEVRNYKCHFDLQNYKTLFVVTCSLEPGKDTDFCRVGTMCQLHLEVLSFETKTLQDISLMYEVIADATMWAVCGRAAGVITLEKGSKQNVTLEVMPLSQGFLPLPVVRLSKYIPAMDKDSTRQEINRPRLESFSPGQVYSASKSRQVHVLPAPTLDA</sequence>
<dbReference type="EMBL" id="JAWJWE010000008">
    <property type="protein sequence ID" value="KAK6631681.1"/>
    <property type="molecule type" value="Genomic_DNA"/>
</dbReference>
<organism evidence="7 8">
    <name type="scientific">Polyplax serrata</name>
    <name type="common">Common mouse louse</name>
    <dbReference type="NCBI Taxonomy" id="468196"/>
    <lineage>
        <taxon>Eukaryota</taxon>
        <taxon>Metazoa</taxon>
        <taxon>Ecdysozoa</taxon>
        <taxon>Arthropoda</taxon>
        <taxon>Hexapoda</taxon>
        <taxon>Insecta</taxon>
        <taxon>Pterygota</taxon>
        <taxon>Neoptera</taxon>
        <taxon>Paraneoptera</taxon>
        <taxon>Psocodea</taxon>
        <taxon>Troctomorpha</taxon>
        <taxon>Phthiraptera</taxon>
        <taxon>Anoplura</taxon>
        <taxon>Polyplacidae</taxon>
        <taxon>Polyplax</taxon>
    </lineage>
</organism>
<reference evidence="7 8" key="1">
    <citation type="submission" date="2023-10" db="EMBL/GenBank/DDBJ databases">
        <title>Genomes of two closely related lineages of the louse Polyplax serrata with different host specificities.</title>
        <authorList>
            <person name="Martinu J."/>
            <person name="Tarabai H."/>
            <person name="Stefka J."/>
            <person name="Hypsa V."/>
        </authorList>
    </citation>
    <scope>NUCLEOTIDE SEQUENCE [LARGE SCALE GENOMIC DNA]</scope>
    <source>
        <strain evidence="7">HR10_N</strain>
    </source>
</reference>
<evidence type="ECO:0000313" key="7">
    <source>
        <dbReference type="EMBL" id="KAK6631681.1"/>
    </source>
</evidence>
<dbReference type="InterPro" id="IPR056917">
    <property type="entry name" value="Ig_TRAPPC10"/>
</dbReference>
<evidence type="ECO:0000259" key="6">
    <source>
        <dbReference type="Pfam" id="PF23604"/>
    </source>
</evidence>
<dbReference type="GO" id="GO:1990071">
    <property type="term" value="C:TRAPPII protein complex"/>
    <property type="evidence" value="ECO:0007669"/>
    <property type="project" value="InterPro"/>
</dbReference>
<feature type="domain" description="TRAPPC10/Trs130 C-terminal" evidence="4">
    <location>
        <begin position="981"/>
        <end position="1115"/>
    </location>
</feature>
<dbReference type="Pfam" id="PF12584">
    <property type="entry name" value="TRAPPC10"/>
    <property type="match status" value="1"/>
</dbReference>
<keyword evidence="3" id="KW-0333">Golgi apparatus</keyword>
<dbReference type="Pfam" id="PF23604">
    <property type="entry name" value="Ig_TRAPPC10"/>
    <property type="match status" value="1"/>
</dbReference>
<dbReference type="Proteomes" id="UP001372834">
    <property type="component" value="Unassembled WGS sequence"/>
</dbReference>
<feature type="domain" description="TRAPPC10 Ig-like" evidence="6">
    <location>
        <begin position="746"/>
        <end position="860"/>
    </location>
</feature>